<evidence type="ECO:0008006" key="4">
    <source>
        <dbReference type="Google" id="ProtNLM"/>
    </source>
</evidence>
<dbReference type="Proteomes" id="UP001164743">
    <property type="component" value="Chromosome 3A"/>
</dbReference>
<gene>
    <name evidence="2" type="ORF">PtA15_3A107</name>
</gene>
<name>A0ABY7CCU6_9BASI</name>
<keyword evidence="3" id="KW-1185">Reference proteome</keyword>
<organism evidence="2 3">
    <name type="scientific">Puccinia triticina</name>
    <dbReference type="NCBI Taxonomy" id="208348"/>
    <lineage>
        <taxon>Eukaryota</taxon>
        <taxon>Fungi</taxon>
        <taxon>Dikarya</taxon>
        <taxon>Basidiomycota</taxon>
        <taxon>Pucciniomycotina</taxon>
        <taxon>Pucciniomycetes</taxon>
        <taxon>Pucciniales</taxon>
        <taxon>Pucciniaceae</taxon>
        <taxon>Puccinia</taxon>
    </lineage>
</organism>
<dbReference type="RefSeq" id="XP_053018298.1">
    <property type="nucleotide sequence ID" value="XM_053167042.1"/>
</dbReference>
<protein>
    <recommendedName>
        <fullName evidence="4">No apical meristem-associated C-terminal domain-containing protein</fullName>
    </recommendedName>
</protein>
<accession>A0ABY7CCU6</accession>
<feature type="region of interest" description="Disordered" evidence="1">
    <location>
        <begin position="48"/>
        <end position="70"/>
    </location>
</feature>
<evidence type="ECO:0000313" key="2">
    <source>
        <dbReference type="EMBL" id="WAQ82743.1"/>
    </source>
</evidence>
<dbReference type="EMBL" id="CP110423">
    <property type="protein sequence ID" value="WAQ82743.1"/>
    <property type="molecule type" value="Genomic_DNA"/>
</dbReference>
<feature type="compositionally biased region" description="Polar residues" evidence="1">
    <location>
        <begin position="48"/>
        <end position="63"/>
    </location>
</feature>
<evidence type="ECO:0000313" key="3">
    <source>
        <dbReference type="Proteomes" id="UP001164743"/>
    </source>
</evidence>
<reference evidence="2" key="1">
    <citation type="submission" date="2022-10" db="EMBL/GenBank/DDBJ databases">
        <title>Puccinia triticina Genome sequencing and assembly.</title>
        <authorList>
            <person name="Li C."/>
        </authorList>
    </citation>
    <scope>NUCLEOTIDE SEQUENCE</scope>
    <source>
        <strain evidence="2">Pt15</strain>
    </source>
</reference>
<proteinExistence type="predicted"/>
<dbReference type="GeneID" id="77807937"/>
<evidence type="ECO:0000256" key="1">
    <source>
        <dbReference type="SAM" id="MobiDB-lite"/>
    </source>
</evidence>
<sequence length="206" mass="23890">MLNIDLNEYPLAEPPSTLLSFPFQPVHPSNASKKDFVAQGDQVRLHPSTSASKTFPVNDCSTSPRKRKSIDASIVEQREAMALIYSDKRQKISSNHHDSRPEDFTANAVQLRQKEKQVFENFASEHNDRSKNIGRLKETERKLVLFDVQDWSFVRQNSNMGNRDYRNSANIFNAETFFRAMRSLKRDIELKAFKQELPQHKDSWSM</sequence>